<accession>A0ABR2A7W7</accession>
<evidence type="ECO:0000313" key="2">
    <source>
        <dbReference type="Proteomes" id="UP001472677"/>
    </source>
</evidence>
<dbReference type="EMBL" id="JBBPBM010000942">
    <property type="protein sequence ID" value="KAK8489144.1"/>
    <property type="molecule type" value="Genomic_DNA"/>
</dbReference>
<comment type="caution">
    <text evidence="1">The sequence shown here is derived from an EMBL/GenBank/DDBJ whole genome shotgun (WGS) entry which is preliminary data.</text>
</comment>
<organism evidence="1 2">
    <name type="scientific">Hibiscus sabdariffa</name>
    <name type="common">roselle</name>
    <dbReference type="NCBI Taxonomy" id="183260"/>
    <lineage>
        <taxon>Eukaryota</taxon>
        <taxon>Viridiplantae</taxon>
        <taxon>Streptophyta</taxon>
        <taxon>Embryophyta</taxon>
        <taxon>Tracheophyta</taxon>
        <taxon>Spermatophyta</taxon>
        <taxon>Magnoliopsida</taxon>
        <taxon>eudicotyledons</taxon>
        <taxon>Gunneridae</taxon>
        <taxon>Pentapetalae</taxon>
        <taxon>rosids</taxon>
        <taxon>malvids</taxon>
        <taxon>Malvales</taxon>
        <taxon>Malvaceae</taxon>
        <taxon>Malvoideae</taxon>
        <taxon>Hibiscus</taxon>
    </lineage>
</organism>
<proteinExistence type="predicted"/>
<evidence type="ECO:0000313" key="1">
    <source>
        <dbReference type="EMBL" id="KAK8489144.1"/>
    </source>
</evidence>
<keyword evidence="2" id="KW-1185">Reference proteome</keyword>
<name>A0ABR2A7W7_9ROSI</name>
<sequence length="184" mass="19998">MCKVEEGPPHKYLMELEVIGYLGQLMETNFVARLLKSAIKLQKISEFLHIERSSLLVDPKVLGSSLRLKHLHISKGAVAINGGSLRSTSTGKQRACGSNDANVNVRSALTDQQHTCGLNAENYNVRSVSTGLQNGDVRGACYLQLYADAVLPLDTAPVTTNNHAMITRSNGGVFKPKVYSTILM</sequence>
<reference evidence="1 2" key="1">
    <citation type="journal article" date="2024" name="G3 (Bethesda)">
        <title>Genome assembly of Hibiscus sabdariffa L. provides insights into metabolisms of medicinal natural products.</title>
        <authorList>
            <person name="Kim T."/>
        </authorList>
    </citation>
    <scope>NUCLEOTIDE SEQUENCE [LARGE SCALE GENOMIC DNA]</scope>
    <source>
        <strain evidence="1">TK-2024</strain>
        <tissue evidence="1">Old leaves</tissue>
    </source>
</reference>
<gene>
    <name evidence="1" type="ORF">V6N12_044583</name>
</gene>
<protein>
    <submittedName>
        <fullName evidence="1">Uncharacterized protein</fullName>
    </submittedName>
</protein>
<dbReference type="Proteomes" id="UP001472677">
    <property type="component" value="Unassembled WGS sequence"/>
</dbReference>